<evidence type="ECO:0000256" key="2">
    <source>
        <dbReference type="ARBA" id="ARBA00022679"/>
    </source>
</evidence>
<dbReference type="GO" id="GO:0005829">
    <property type="term" value="C:cytosol"/>
    <property type="evidence" value="ECO:0007669"/>
    <property type="project" value="TreeGrafter"/>
</dbReference>
<evidence type="ECO:0000256" key="1">
    <source>
        <dbReference type="ARBA" id="ARBA00009156"/>
    </source>
</evidence>
<dbReference type="AlphaFoldDB" id="A0A3B0VPP4"/>
<dbReference type="PANTHER" id="PTHR10196:SF80">
    <property type="entry name" value="D-RIBULOSE KINASE"/>
    <property type="match status" value="1"/>
</dbReference>
<dbReference type="SUPFAM" id="SSF53067">
    <property type="entry name" value="Actin-like ATPase domain"/>
    <property type="match status" value="2"/>
</dbReference>
<proteinExistence type="inferred from homology"/>
<organism evidence="5">
    <name type="scientific">hydrothermal vent metagenome</name>
    <dbReference type="NCBI Taxonomy" id="652676"/>
    <lineage>
        <taxon>unclassified sequences</taxon>
        <taxon>metagenomes</taxon>
        <taxon>ecological metagenomes</taxon>
    </lineage>
</organism>
<keyword evidence="2" id="KW-0808">Transferase</keyword>
<reference evidence="5" key="1">
    <citation type="submission" date="2018-06" db="EMBL/GenBank/DDBJ databases">
        <authorList>
            <person name="Zhirakovskaya E."/>
        </authorList>
    </citation>
    <scope>NUCLEOTIDE SEQUENCE</scope>
</reference>
<gene>
    <name evidence="5" type="ORF">MNBD_GAMMA04-583</name>
</gene>
<evidence type="ECO:0000256" key="3">
    <source>
        <dbReference type="ARBA" id="ARBA00022777"/>
    </source>
</evidence>
<comment type="similarity">
    <text evidence="1">Belongs to the FGGY kinase family.</text>
</comment>
<feature type="domain" description="Carbohydrate kinase FGGY N-terminal" evidence="4">
    <location>
        <begin position="14"/>
        <end position="266"/>
    </location>
</feature>
<sequence length="477" mass="51786">MLNKSNPYTTPTFVLGIDLGTSGIRGVIVQKKSHAQATDTIVLSEAIPLHQISSPPLPPIFDSHTTQSPALWLGLLDALLQKLALSFDLSQLTQLIVDATSSTVLLCSPEGAALTPALMYNNQQASKEAKQIQQTTGFDPKTVAQGTSSTLAKVLFLLNIKNATQESPPHHLHSTAICHQVDFINHALCGCLSITDENNALKLGYDAVNQTWPMWIRSLLSPIKLPTVVAPGTPLGLITKQYVTQYGFSPKLTVHAGTTDSIAGFLASGASQVGDAVISLGSTLAIKLISSRPVFNQKYGIYSHKLNNNWLVGGASNTGGAVLLKVYNLTEIEYLIHTIHRSPLTNHDLNITDAFYPLNTTGERFPIADASLTPKMPQKPNQPLVMNDVSPKGFATLKAHQTYFLNLIKGLVYVEYLAYKRLEQVTEEPIKGLYSVGGGGKNLLWQRCRTVQFANQFHLKPAHSLDAAYGVTKLITE</sequence>
<dbReference type="InterPro" id="IPR043129">
    <property type="entry name" value="ATPase_NBD"/>
</dbReference>
<evidence type="ECO:0000259" key="4">
    <source>
        <dbReference type="Pfam" id="PF00370"/>
    </source>
</evidence>
<dbReference type="GO" id="GO:0004856">
    <property type="term" value="F:D-xylulokinase activity"/>
    <property type="evidence" value="ECO:0007669"/>
    <property type="project" value="TreeGrafter"/>
</dbReference>
<dbReference type="Gene3D" id="3.30.420.40">
    <property type="match status" value="2"/>
</dbReference>
<dbReference type="Pfam" id="PF00370">
    <property type="entry name" value="FGGY_N"/>
    <property type="match status" value="1"/>
</dbReference>
<evidence type="ECO:0000313" key="5">
    <source>
        <dbReference type="EMBL" id="VAW45485.1"/>
    </source>
</evidence>
<accession>A0A3B0VPP4</accession>
<name>A0A3B0VPP4_9ZZZZ</name>
<dbReference type="GO" id="GO:0005997">
    <property type="term" value="P:xylulose metabolic process"/>
    <property type="evidence" value="ECO:0007669"/>
    <property type="project" value="TreeGrafter"/>
</dbReference>
<dbReference type="CDD" id="cd07783">
    <property type="entry name" value="ASKHA_NBD_FGGY_SePSK_AtXK1-like"/>
    <property type="match status" value="1"/>
</dbReference>
<keyword evidence="3 5" id="KW-0418">Kinase</keyword>
<dbReference type="EMBL" id="UOFB01000086">
    <property type="protein sequence ID" value="VAW45485.1"/>
    <property type="molecule type" value="Genomic_DNA"/>
</dbReference>
<protein>
    <submittedName>
        <fullName evidence="5">Carbohydrate kinase, FGGY family</fullName>
    </submittedName>
</protein>
<dbReference type="PANTHER" id="PTHR10196">
    <property type="entry name" value="SUGAR KINASE"/>
    <property type="match status" value="1"/>
</dbReference>
<dbReference type="InterPro" id="IPR018484">
    <property type="entry name" value="FGGY_N"/>
</dbReference>